<reference evidence="1 2" key="1">
    <citation type="submission" date="2023-08" db="EMBL/GenBank/DDBJ databases">
        <authorList>
            <person name="Roldan D.M."/>
            <person name="Menes R.J."/>
        </authorList>
    </citation>
    <scope>NUCLEOTIDE SEQUENCE [LARGE SCALE GENOMIC DNA]</scope>
    <source>
        <strain evidence="1 2">CCM 2812</strain>
    </source>
</reference>
<proteinExistence type="predicted"/>
<protein>
    <submittedName>
        <fullName evidence="1">N4-gp56 family major capsid protein</fullName>
    </submittedName>
</protein>
<comment type="caution">
    <text evidence="1">The sequence shown here is derived from an EMBL/GenBank/DDBJ whole genome shotgun (WGS) entry which is preliminary data.</text>
</comment>
<accession>A0ABT9G0B1</accession>
<dbReference type="EMBL" id="JAUZEE010000002">
    <property type="protein sequence ID" value="MDP4299923.1"/>
    <property type="molecule type" value="Genomic_DNA"/>
</dbReference>
<evidence type="ECO:0000313" key="1">
    <source>
        <dbReference type="EMBL" id="MDP4299923.1"/>
    </source>
</evidence>
<keyword evidence="2" id="KW-1185">Reference proteome</keyword>
<dbReference type="NCBIfam" id="TIGR04387">
    <property type="entry name" value="capsid_maj_N4"/>
    <property type="match status" value="1"/>
</dbReference>
<dbReference type="Proteomes" id="UP001235760">
    <property type="component" value="Unassembled WGS sequence"/>
</dbReference>
<name>A0ABT9G0B1_LEPDI</name>
<sequence length="308" mass="32733">MPFTTNLTGTTQVDDSILTAFDQAVWVEVGQNNVSDALITKKVQIGAKTINMPKWARSAVATTALTETDDITSTAIADTKVTFTPLEYGNAYTITSLSSFQTGGLVDLAAAALIGENYASTMDALAIAALDASTNAYIIGGTAAGSVTSGQVASDVFLNYFYNKLARKNVPSINGAYVMMTHDDVIVDLRAASGVGSWQDVVKYSAPGEALNNEVGMFKGFKVVRNNRSTFADQTGAGTVDLYNSYFLGRNALGKAISKQGEVVLTGPFDKLNRFYNIGWYEVSRTQILDQDALWVGQCASSVGANAV</sequence>
<gene>
    <name evidence="1" type="ORF">Q8X39_04700</name>
</gene>
<dbReference type="RefSeq" id="WP_305748479.1">
    <property type="nucleotide sequence ID" value="NZ_JAUZEE010000002.1"/>
</dbReference>
<organism evidence="1 2">
    <name type="scientific">Leptothrix discophora</name>
    <dbReference type="NCBI Taxonomy" id="89"/>
    <lineage>
        <taxon>Bacteria</taxon>
        <taxon>Pseudomonadati</taxon>
        <taxon>Pseudomonadota</taxon>
        <taxon>Betaproteobacteria</taxon>
        <taxon>Burkholderiales</taxon>
        <taxon>Sphaerotilaceae</taxon>
        <taxon>Leptothrix</taxon>
    </lineage>
</organism>
<evidence type="ECO:0000313" key="2">
    <source>
        <dbReference type="Proteomes" id="UP001235760"/>
    </source>
</evidence>